<proteinExistence type="predicted"/>
<evidence type="ECO:0000313" key="1">
    <source>
        <dbReference type="EMBL" id="MDA6071861.1"/>
    </source>
</evidence>
<protein>
    <submittedName>
        <fullName evidence="1">Uncharacterized protein</fullName>
    </submittedName>
</protein>
<comment type="caution">
    <text evidence="1">The sequence shown here is derived from an EMBL/GenBank/DDBJ whole genome shotgun (WGS) entry which is preliminary data.</text>
</comment>
<accession>A0ABT4WHC4</accession>
<dbReference type="RefSeq" id="WP_271337646.1">
    <property type="nucleotide sequence ID" value="NZ_JAMZNK010000044.1"/>
</dbReference>
<gene>
    <name evidence="1" type="ORF">NJT12_19740</name>
</gene>
<name>A0ABT4WHC4_9FLAO</name>
<reference evidence="1 2" key="1">
    <citation type="journal article" date="2023" name="Chemosphere">
        <title>Whole genome analysis of Flavobacterium aziz-sancarii sp. nov., isolated from Ardley Island (Antarctica), revealed a rich resistome and bioremediation potential.</title>
        <authorList>
            <person name="Otur C."/>
            <person name="Okay S."/>
            <person name="Kurt-Kizildogan A."/>
        </authorList>
    </citation>
    <scope>NUCLEOTIDE SEQUENCE [LARGE SCALE GENOMIC DNA]</scope>
    <source>
        <strain evidence="1 2">AC</strain>
    </source>
</reference>
<dbReference type="Proteomes" id="UP001212170">
    <property type="component" value="Unassembled WGS sequence"/>
</dbReference>
<sequence>MVQKLLYFCDDPEKTFPGFAKTISIILSYLPYMLKTTIGSSAFNTCILNTTIVYA</sequence>
<organism evidence="1 2">
    <name type="scientific">Flavobacterium azizsancarii</name>
    <dbReference type="NCBI Taxonomy" id="2961580"/>
    <lineage>
        <taxon>Bacteria</taxon>
        <taxon>Pseudomonadati</taxon>
        <taxon>Bacteroidota</taxon>
        <taxon>Flavobacteriia</taxon>
        <taxon>Flavobacteriales</taxon>
        <taxon>Flavobacteriaceae</taxon>
        <taxon>Flavobacterium</taxon>
    </lineage>
</organism>
<evidence type="ECO:0000313" key="2">
    <source>
        <dbReference type="Proteomes" id="UP001212170"/>
    </source>
</evidence>
<keyword evidence="2" id="KW-1185">Reference proteome</keyword>
<dbReference type="EMBL" id="JAMZNK010000044">
    <property type="protein sequence ID" value="MDA6071861.1"/>
    <property type="molecule type" value="Genomic_DNA"/>
</dbReference>